<gene>
    <name evidence="1" type="ORF">KF6_098</name>
</gene>
<accession>A0A384WKB5</accession>
<protein>
    <submittedName>
        <fullName evidence="1">Uncharacterized protein</fullName>
    </submittedName>
</protein>
<sequence>MKDFNMSEELTRVQAGWYEQSKDAVYNLKDVTKALTDGKSLKHCKRMVEDIPGIGLSQRTQEYLQVALNCKRMENFSKCLFKAYQIQTRNAASLKKDS</sequence>
<dbReference type="EMBL" id="MF754116">
    <property type="protein sequence ID" value="ATI19506.1"/>
    <property type="molecule type" value="Genomic_DNA"/>
</dbReference>
<name>A0A384WKB5_9CAUD</name>
<dbReference type="Proteomes" id="UP000259921">
    <property type="component" value="Segment"/>
</dbReference>
<evidence type="ECO:0000313" key="1">
    <source>
        <dbReference type="EMBL" id="ATI19506.1"/>
    </source>
</evidence>
<evidence type="ECO:0000313" key="2">
    <source>
        <dbReference type="Proteomes" id="UP000259921"/>
    </source>
</evidence>
<reference evidence="1 2" key="1">
    <citation type="submission" date="2017-08" db="EMBL/GenBank/DDBJ databases">
        <title>Complete genome sequence of bacteriophage vB_VpaS_KF6.</title>
        <authorList>
            <person name="Yu J."/>
            <person name="Kwak S.-J."/>
            <person name="Lim J.-A."/>
            <person name="Chang H.-J."/>
        </authorList>
    </citation>
    <scope>NUCLEOTIDE SEQUENCE [LARGE SCALE GENOMIC DNA]</scope>
</reference>
<proteinExistence type="predicted"/>
<organism evidence="1 2">
    <name type="scientific">Vibrio phage vB_VpaS_KF6</name>
    <dbReference type="NCBI Taxonomy" id="2041477"/>
    <lineage>
        <taxon>Viruses</taxon>
        <taxon>Duplodnaviria</taxon>
        <taxon>Heunggongvirae</taxon>
        <taxon>Uroviricota</taxon>
        <taxon>Caudoviricetes</taxon>
        <taxon>Mardecavirus</taxon>
        <taxon>Mardecavirus SSP002</taxon>
    </lineage>
</organism>